<proteinExistence type="predicted"/>
<protein>
    <submittedName>
        <fullName evidence="1">Uncharacterized protein</fullName>
    </submittedName>
</protein>
<reference evidence="1" key="1">
    <citation type="submission" date="2023-02" db="EMBL/GenBank/DDBJ databases">
        <title>Genome of toxic invasive species Heracleum sosnowskyi carries increased number of genes despite the absence of recent whole-genome duplications.</title>
        <authorList>
            <person name="Schelkunov M."/>
            <person name="Shtratnikova V."/>
            <person name="Makarenko M."/>
            <person name="Klepikova A."/>
            <person name="Omelchenko D."/>
            <person name="Novikova G."/>
            <person name="Obukhova E."/>
            <person name="Bogdanov V."/>
            <person name="Penin A."/>
            <person name="Logacheva M."/>
        </authorList>
    </citation>
    <scope>NUCLEOTIDE SEQUENCE</scope>
    <source>
        <strain evidence="1">Hsosn_3</strain>
        <tissue evidence="1">Leaf</tissue>
    </source>
</reference>
<comment type="caution">
    <text evidence="1">The sequence shown here is derived from an EMBL/GenBank/DDBJ whole genome shotgun (WGS) entry which is preliminary data.</text>
</comment>
<gene>
    <name evidence="1" type="ORF">POM88_039284</name>
</gene>
<organism evidence="1 2">
    <name type="scientific">Heracleum sosnowskyi</name>
    <dbReference type="NCBI Taxonomy" id="360622"/>
    <lineage>
        <taxon>Eukaryota</taxon>
        <taxon>Viridiplantae</taxon>
        <taxon>Streptophyta</taxon>
        <taxon>Embryophyta</taxon>
        <taxon>Tracheophyta</taxon>
        <taxon>Spermatophyta</taxon>
        <taxon>Magnoliopsida</taxon>
        <taxon>eudicotyledons</taxon>
        <taxon>Gunneridae</taxon>
        <taxon>Pentapetalae</taxon>
        <taxon>asterids</taxon>
        <taxon>campanulids</taxon>
        <taxon>Apiales</taxon>
        <taxon>Apiaceae</taxon>
        <taxon>Apioideae</taxon>
        <taxon>apioid superclade</taxon>
        <taxon>Tordylieae</taxon>
        <taxon>Tordyliinae</taxon>
        <taxon>Heracleum</taxon>
    </lineage>
</organism>
<evidence type="ECO:0000313" key="1">
    <source>
        <dbReference type="EMBL" id="KAK1363723.1"/>
    </source>
</evidence>
<name>A0AAD8M970_9APIA</name>
<keyword evidence="2" id="KW-1185">Reference proteome</keyword>
<reference evidence="1" key="2">
    <citation type="submission" date="2023-05" db="EMBL/GenBank/DDBJ databases">
        <authorList>
            <person name="Schelkunov M.I."/>
        </authorList>
    </citation>
    <scope>NUCLEOTIDE SEQUENCE</scope>
    <source>
        <strain evidence="1">Hsosn_3</strain>
        <tissue evidence="1">Leaf</tissue>
    </source>
</reference>
<evidence type="ECO:0000313" key="2">
    <source>
        <dbReference type="Proteomes" id="UP001237642"/>
    </source>
</evidence>
<dbReference type="EMBL" id="JAUIZM010000009">
    <property type="protein sequence ID" value="KAK1363723.1"/>
    <property type="molecule type" value="Genomic_DNA"/>
</dbReference>
<sequence>MLTHTERFCRKNLENKDDSAVREWGSWLRAPPRRVAMLGKSKWLREEGDQEWEARVGRDNCQERIKEFDLGDKGKTGGRGRNVRDLLHDFSGKQHNGSSSNFQNINAGINLDKAGLSGLDHDEMDGLNFEERKRRRSETNFVGPMIGGTVLENMVAGDTYMGTTLSNSDCVVSSVNDLAQSALQTSQPQ</sequence>
<accession>A0AAD8M970</accession>
<dbReference type="Proteomes" id="UP001237642">
    <property type="component" value="Unassembled WGS sequence"/>
</dbReference>
<dbReference type="AlphaFoldDB" id="A0AAD8M970"/>